<evidence type="ECO:0000313" key="2">
    <source>
        <dbReference type="EMBL" id="KLE31544.1"/>
    </source>
</evidence>
<dbReference type="PATRIC" id="fig|502682.8.peg.1685"/>
<name>A0A0G9MLM8_9SPHN</name>
<evidence type="ECO:0000256" key="1">
    <source>
        <dbReference type="SAM" id="SignalP"/>
    </source>
</evidence>
<proteinExistence type="predicted"/>
<dbReference type="AlphaFoldDB" id="A0A0G9MLM8"/>
<gene>
    <name evidence="2" type="ORF">AAW01_08250</name>
</gene>
<sequence>MLALAAAAIAAPAWTAALARPVSTGRIISPPSGMMRYTRTAIRQLGQHETLQVTRSFDVDFRSFEHGFMLHGQQVAARVEAPEALRSFGRLEEARDESALFPIALNAYGQILSSDLAPLENDGVAAAIAEAVEILRQQQLPQDERAQLASSIAAMQRAAQRVIAHLPTDIFAPSAGPRVVEQALALPGGMAGRLETRFAGESDFATGLMRSATREIVTEVEGSTRRAHERWSLTAI</sequence>
<dbReference type="Proteomes" id="UP000053070">
    <property type="component" value="Unassembled WGS sequence"/>
</dbReference>
<dbReference type="EMBL" id="LBHC01000002">
    <property type="protein sequence ID" value="KLE31544.1"/>
    <property type="molecule type" value="Genomic_DNA"/>
</dbReference>
<dbReference type="STRING" id="502682.BMF35_a0655"/>
<comment type="caution">
    <text evidence="2">The sequence shown here is derived from an EMBL/GenBank/DDBJ whole genome shotgun (WGS) entry which is preliminary data.</text>
</comment>
<accession>A0A0G9MLM8</accession>
<feature type="signal peptide" evidence="1">
    <location>
        <begin position="1"/>
        <end position="19"/>
    </location>
</feature>
<reference evidence="2 3" key="1">
    <citation type="submission" date="2015-04" db="EMBL/GenBank/DDBJ databases">
        <title>The draft genome sequence of Erythrobacr gangjinensis K7-2.</title>
        <authorList>
            <person name="Zhuang L."/>
            <person name="Liu Y."/>
            <person name="Shao Z."/>
        </authorList>
    </citation>
    <scope>NUCLEOTIDE SEQUENCE [LARGE SCALE GENOMIC DNA]</scope>
    <source>
        <strain evidence="2 3">K7-2</strain>
    </source>
</reference>
<evidence type="ECO:0000313" key="3">
    <source>
        <dbReference type="Proteomes" id="UP000053070"/>
    </source>
</evidence>
<feature type="chain" id="PRO_5002580145" evidence="1">
    <location>
        <begin position="20"/>
        <end position="236"/>
    </location>
</feature>
<organism evidence="2 3">
    <name type="scientific">Aurantiacibacter gangjinensis</name>
    <dbReference type="NCBI Taxonomy" id="502682"/>
    <lineage>
        <taxon>Bacteria</taxon>
        <taxon>Pseudomonadati</taxon>
        <taxon>Pseudomonadota</taxon>
        <taxon>Alphaproteobacteria</taxon>
        <taxon>Sphingomonadales</taxon>
        <taxon>Erythrobacteraceae</taxon>
        <taxon>Aurantiacibacter</taxon>
    </lineage>
</organism>
<keyword evidence="1" id="KW-0732">Signal</keyword>
<protein>
    <submittedName>
        <fullName evidence="2">Uncharacterized protein</fullName>
    </submittedName>
</protein>
<keyword evidence="3" id="KW-1185">Reference proteome</keyword>